<comment type="caution">
    <text evidence="2">The sequence shown here is derived from an EMBL/GenBank/DDBJ whole genome shotgun (WGS) entry which is preliminary data.</text>
</comment>
<evidence type="ECO:0000313" key="3">
    <source>
        <dbReference type="Proteomes" id="UP000275394"/>
    </source>
</evidence>
<keyword evidence="3" id="KW-1185">Reference proteome</keyword>
<accession>A0A3N2E0K3</accession>
<dbReference type="Pfam" id="PF03382">
    <property type="entry name" value="DUF285"/>
    <property type="match status" value="2"/>
</dbReference>
<protein>
    <submittedName>
        <fullName evidence="2">Surface protein</fullName>
    </submittedName>
</protein>
<dbReference type="EMBL" id="RKHR01000003">
    <property type="protein sequence ID" value="ROS05557.1"/>
    <property type="molecule type" value="Genomic_DNA"/>
</dbReference>
<organism evidence="2 3">
    <name type="scientific">Sinobacterium caligoides</name>
    <dbReference type="NCBI Taxonomy" id="933926"/>
    <lineage>
        <taxon>Bacteria</taxon>
        <taxon>Pseudomonadati</taxon>
        <taxon>Pseudomonadota</taxon>
        <taxon>Gammaproteobacteria</taxon>
        <taxon>Cellvibrionales</taxon>
        <taxon>Spongiibacteraceae</taxon>
        <taxon>Sinobacterium</taxon>
    </lineage>
</organism>
<keyword evidence="1" id="KW-0732">Signal</keyword>
<evidence type="ECO:0000313" key="2">
    <source>
        <dbReference type="EMBL" id="ROS05557.1"/>
    </source>
</evidence>
<dbReference type="InterPro" id="IPR011889">
    <property type="entry name" value="Liste_lipo_26"/>
</dbReference>
<dbReference type="RefSeq" id="WP_162844087.1">
    <property type="nucleotide sequence ID" value="NZ_RKHR01000003.1"/>
</dbReference>
<dbReference type="AlphaFoldDB" id="A0A3N2E0K3"/>
<proteinExistence type="predicted"/>
<sequence length="630" mass="70333">MAMRIVFITLLFGSILSGCEQAPDSSSQKNKAVSSAKTSTAVTCNDRDVGTRFTHDNATYLVVDNTTIQDSKNLQALESGELRFCTSHVTTMSGLFKDANAFGQETSAQDKTKSTAGFNQPIGDWDTSHVTAMDYLFSGAKTFNQPIGDWDTSHVTTMEFMFTDAKAFDQAIGDWDTSSVTSMFAMFSGAAAFNQAIGQWDTSNTTNMGSMFSGATAFNQPIGKWDVSSVSNMGAMFRAAIVFDQAIGDWNTSNVTTMYAMFNEADAFNQPIADWDTSRVRYMNEVFAGAKSFDQPIGRWNTSSVTSMDAMFSQATSFNQPLSSWNVENTCTHQNFALSSPLKENNKPSFITITWTRDKLAAKALDTLKYLDDPAMTVTIATKVVDNPFGDELYRYVAPFLSQPVTNDTINSYKQVRSAVDSMTDEKKARYFQSTQSVNDYYQLTQQVKQVEYNMVEEIFSDNNTKALAQFIPGHVASKWQGKELNKAGVLKEVDDFYNLYLYVGFVTDDPRASRELSPLASNLLYDREIRAVRDYIKNDFSAWKSKDSNADKQLKQFNEVTHTQTVIESIRALGDFIQHSDIASQFPNCDSDSKDSYECGTKSLQLFRFMAAGSVSKRIADQLEEEMHR</sequence>
<reference evidence="2 3" key="1">
    <citation type="submission" date="2018-11" db="EMBL/GenBank/DDBJ databases">
        <title>Genomic Encyclopedia of Type Strains, Phase IV (KMG-IV): sequencing the most valuable type-strain genomes for metagenomic binning, comparative biology and taxonomic classification.</title>
        <authorList>
            <person name="Goeker M."/>
        </authorList>
    </citation>
    <scope>NUCLEOTIDE SEQUENCE [LARGE SCALE GENOMIC DNA]</scope>
    <source>
        <strain evidence="2 3">DSM 100316</strain>
    </source>
</reference>
<name>A0A3N2E0K3_9GAMM</name>
<dbReference type="Proteomes" id="UP000275394">
    <property type="component" value="Unassembled WGS sequence"/>
</dbReference>
<dbReference type="NCBIfam" id="TIGR02167">
    <property type="entry name" value="Liste_lipo_26"/>
    <property type="match status" value="1"/>
</dbReference>
<gene>
    <name evidence="2" type="ORF">EDC56_1092</name>
</gene>
<feature type="chain" id="PRO_5017990772" evidence="1">
    <location>
        <begin position="23"/>
        <end position="630"/>
    </location>
</feature>
<dbReference type="InterPro" id="IPR005046">
    <property type="entry name" value="DUF285"/>
</dbReference>
<dbReference type="PROSITE" id="PS51257">
    <property type="entry name" value="PROKAR_LIPOPROTEIN"/>
    <property type="match status" value="1"/>
</dbReference>
<feature type="signal peptide" evidence="1">
    <location>
        <begin position="1"/>
        <end position="22"/>
    </location>
</feature>
<evidence type="ECO:0000256" key="1">
    <source>
        <dbReference type="SAM" id="SignalP"/>
    </source>
</evidence>